<name>A0A291B0Q2_9VIRU</name>
<dbReference type="GO" id="GO:0016874">
    <property type="term" value="F:ligase activity"/>
    <property type="evidence" value="ECO:0007669"/>
    <property type="project" value="UniProtKB-KW"/>
</dbReference>
<accession>A0A291B0Q2</accession>
<feature type="coiled-coil region" evidence="1">
    <location>
        <begin position="152"/>
        <end position="200"/>
    </location>
</feature>
<evidence type="ECO:0000256" key="2">
    <source>
        <dbReference type="SAM" id="MobiDB-lite"/>
    </source>
</evidence>
<feature type="domain" description="DUF3627" evidence="3">
    <location>
        <begin position="235"/>
        <end position="291"/>
    </location>
</feature>
<dbReference type="KEGG" id="vg:65099827"/>
<sequence>MEKIDREAEERKQEREKRERDHQEAIRRLEEMIGISVATREQIRQDNDRLVGELGQVRDNLGQANGRLEAMDGQLGQANERLEVMDGQLGQANERIIGLNGQLGQVRGELGEANTQLGQANERIIGLNGQLGHVRDELGTANQNIIGLGGQLRQTRDELGQANERLAIVDENLEAARDELGEVNERLVIVEENLEEVRDVAVPKPRNGGKMHKIGLVKMSPDYEPSTRDPTYAQTSTVIVIRRQKDSFNGRIREIKRYGNGTNRNARVLFEIDNPNSINLFNRLKENNRENRMSFNGVCGIRYRHGCTDDFLLQLISEIHDVRLEL</sequence>
<organism evidence="4">
    <name type="scientific">Shrimp hemocyte iridescent virus</name>
    <dbReference type="NCBI Taxonomy" id="2039780"/>
    <lineage>
        <taxon>Viruses</taxon>
        <taxon>Varidnaviria</taxon>
        <taxon>Bamfordvirae</taxon>
        <taxon>Nucleocytoviricota</taxon>
        <taxon>Megaviricetes</taxon>
        <taxon>Pimascovirales</taxon>
        <taxon>Pimascovirales incertae sedis</taxon>
        <taxon>Iridoviridae</taxon>
        <taxon>Betairidovirinae</taxon>
        <taxon>Decapodiridovirus</taxon>
        <taxon>Decapodiridovirus litopenaeus1</taxon>
        <taxon>Decapod iridescent virus 1</taxon>
    </lineage>
</organism>
<reference evidence="4" key="2">
    <citation type="journal article" date="2017" name="Sci. Rep.">
        <title>Characterization of a new member of Iridoviridae, Shrimp hemocyte iridescent virus (SHIV), found in white leg shrimp (Litopenaeus vannamei).</title>
        <authorList>
            <person name="Qiu L."/>
            <person name="Chen M.M."/>
            <person name="Wan X.Y."/>
            <person name="Li C."/>
            <person name="Zhang Q.L."/>
            <person name="Wang R.Y."/>
            <person name="Cheng D.Y."/>
            <person name="Dong X."/>
            <person name="Yang B."/>
            <person name="Wang X.H."/>
            <person name="Xiang J.H."/>
            <person name="Huang J."/>
        </authorList>
    </citation>
    <scope>NUCLEOTIDE SEQUENCE [LARGE SCALE GENOMIC DNA]</scope>
    <source>
        <strain evidence="4">20141215</strain>
    </source>
</reference>
<dbReference type="Gene3D" id="1.10.287.1490">
    <property type="match status" value="1"/>
</dbReference>
<evidence type="ECO:0000256" key="1">
    <source>
        <dbReference type="SAM" id="Coils"/>
    </source>
</evidence>
<keyword evidence="5" id="KW-1185">Reference proteome</keyword>
<protein>
    <submittedName>
        <fullName evidence="4">NAD-dependent DNA ligase</fullName>
    </submittedName>
</protein>
<dbReference type="InterPro" id="IPR022549">
    <property type="entry name" value="DUF3627"/>
</dbReference>
<evidence type="ECO:0000313" key="5">
    <source>
        <dbReference type="Proteomes" id="UP000297192"/>
    </source>
</evidence>
<dbReference type="Proteomes" id="UP000297192">
    <property type="component" value="Segment"/>
</dbReference>
<keyword evidence="4" id="KW-0436">Ligase</keyword>
<dbReference type="Pfam" id="PF12299">
    <property type="entry name" value="DUF3627"/>
    <property type="match status" value="1"/>
</dbReference>
<evidence type="ECO:0000313" key="4">
    <source>
        <dbReference type="EMBL" id="ATE87064.1"/>
    </source>
</evidence>
<proteinExistence type="predicted"/>
<dbReference type="GeneID" id="65099827"/>
<gene>
    <name evidence="4" type="primary">55R</name>
</gene>
<dbReference type="RefSeq" id="YP_010084807.1">
    <property type="nucleotide sequence ID" value="NC_055165.1"/>
</dbReference>
<dbReference type="EMBL" id="MF599468">
    <property type="protein sequence ID" value="ATE87064.1"/>
    <property type="molecule type" value="Genomic_DNA"/>
</dbReference>
<evidence type="ECO:0000259" key="3">
    <source>
        <dbReference type="Pfam" id="PF12299"/>
    </source>
</evidence>
<keyword evidence="1" id="KW-0175">Coiled coil</keyword>
<dbReference type="SUPFAM" id="SSF57997">
    <property type="entry name" value="Tropomyosin"/>
    <property type="match status" value="1"/>
</dbReference>
<feature type="region of interest" description="Disordered" evidence="2">
    <location>
        <begin position="1"/>
        <end position="22"/>
    </location>
</feature>
<reference evidence="4" key="1">
    <citation type="journal article" date="2017" name="Arch. Virol.">
        <title>Complete genome sequence of shrimp hemocyte iridescent virus (SHIV) isolated from white leg shrimp, Litopenaeus vannamei.</title>
        <authorList>
            <person name="Qiu L."/>
            <person name="Chen M.M."/>
            <person name="Wang R.Y."/>
            <person name="Wan X.Y."/>
            <person name="Li C."/>
            <person name="Zhang Q.L."/>
            <person name="Dong X."/>
            <person name="Yang B."/>
            <person name="Xiang J.H."/>
            <person name="Huang J."/>
        </authorList>
    </citation>
    <scope>NUCLEOTIDE SEQUENCE [LARGE SCALE GENOMIC DNA]</scope>
    <source>
        <strain evidence="4">20141215</strain>
    </source>
</reference>